<dbReference type="Pfam" id="PF25890">
    <property type="entry name" value="BGLAP_C"/>
    <property type="match status" value="1"/>
</dbReference>
<keyword evidence="9" id="KW-0892">Osteogenesis</keyword>
<keyword evidence="14" id="KW-1185">Reference proteome</keyword>
<organism evidence="13 14">
    <name type="scientific">Alosa alosa</name>
    <name type="common">allis shad</name>
    <dbReference type="NCBI Taxonomy" id="278164"/>
    <lineage>
        <taxon>Eukaryota</taxon>
        <taxon>Metazoa</taxon>
        <taxon>Chordata</taxon>
        <taxon>Craniata</taxon>
        <taxon>Vertebrata</taxon>
        <taxon>Euteleostomi</taxon>
        <taxon>Actinopterygii</taxon>
        <taxon>Neopterygii</taxon>
        <taxon>Teleostei</taxon>
        <taxon>Clupei</taxon>
        <taxon>Clupeiformes</taxon>
        <taxon>Clupeoidei</taxon>
        <taxon>Clupeidae</taxon>
        <taxon>Alosa</taxon>
    </lineage>
</organism>
<dbReference type="GO" id="GO:0005576">
    <property type="term" value="C:extracellular region"/>
    <property type="evidence" value="ECO:0007669"/>
    <property type="project" value="UniProtKB-SubCell"/>
</dbReference>
<dbReference type="EMBL" id="JADWDJ010000006">
    <property type="protein sequence ID" value="KAG5279828.1"/>
    <property type="molecule type" value="Genomic_DNA"/>
</dbReference>
<reference evidence="13" key="1">
    <citation type="submission" date="2020-10" db="EMBL/GenBank/DDBJ databases">
        <title>Chromosome-scale genome assembly of the Allis shad, Alosa alosa.</title>
        <authorList>
            <person name="Margot Z."/>
            <person name="Christophe K."/>
            <person name="Cabau C."/>
            <person name="Louis A."/>
            <person name="Berthelot C."/>
            <person name="Parey E."/>
            <person name="Roest Crollius H."/>
            <person name="Montfort J."/>
            <person name="Robinson-Rechavi M."/>
            <person name="Bucao C."/>
            <person name="Bouchez O."/>
            <person name="Gislard M."/>
            <person name="Lluch J."/>
            <person name="Milhes M."/>
            <person name="Lampietro C."/>
            <person name="Lopez Roques C."/>
            <person name="Donnadieu C."/>
            <person name="Braasch I."/>
            <person name="Desvignes T."/>
            <person name="Postlethwait J."/>
            <person name="Bobe J."/>
            <person name="Guiguen Y."/>
        </authorList>
    </citation>
    <scope>NUCLEOTIDE SEQUENCE</scope>
    <source>
        <strain evidence="13">M-15738</strain>
        <tissue evidence="13">Blood</tissue>
    </source>
</reference>
<dbReference type="SUPFAM" id="SSF57630">
    <property type="entry name" value="GLA-domain"/>
    <property type="match status" value="1"/>
</dbReference>
<keyword evidence="4" id="KW-0217">Developmental protein</keyword>
<comment type="subcellular location">
    <subcellularLocation>
        <location evidence="1">Secreted</location>
    </subcellularLocation>
</comment>
<evidence type="ECO:0000256" key="9">
    <source>
        <dbReference type="ARBA" id="ARBA00022855"/>
    </source>
</evidence>
<keyword evidence="7" id="KW-0597">Phosphoprotein</keyword>
<dbReference type="InterPro" id="IPR058704">
    <property type="entry name" value="BGLAP-like_C"/>
</dbReference>
<dbReference type="AlphaFoldDB" id="A0AAV6GXH4"/>
<comment type="caution">
    <text evidence="13">The sequence shown here is derived from an EMBL/GenBank/DDBJ whole genome shotgun (WGS) entry which is preliminary data.</text>
</comment>
<name>A0AAV6GXH4_9TELE</name>
<evidence type="ECO:0000313" key="14">
    <source>
        <dbReference type="Proteomes" id="UP000823561"/>
    </source>
</evidence>
<evidence type="ECO:0000256" key="6">
    <source>
        <dbReference type="ARBA" id="ARBA00022525"/>
    </source>
</evidence>
<dbReference type="PANTHER" id="PTHR10109">
    <property type="entry name" value="MATRIX GLA PROTEIN"/>
    <property type="match status" value="1"/>
</dbReference>
<evidence type="ECO:0000256" key="8">
    <source>
        <dbReference type="ARBA" id="ARBA00022782"/>
    </source>
</evidence>
<keyword evidence="6" id="KW-0964">Secreted</keyword>
<keyword evidence="5" id="KW-0301">Gamma-carboxyglutamic acid</keyword>
<evidence type="ECO:0000259" key="12">
    <source>
        <dbReference type="PROSITE" id="PS50998"/>
    </source>
</evidence>
<evidence type="ECO:0000313" key="13">
    <source>
        <dbReference type="EMBL" id="KAG5279828.1"/>
    </source>
</evidence>
<dbReference type="GO" id="GO:0001503">
    <property type="term" value="P:ossification"/>
    <property type="evidence" value="ECO:0007669"/>
    <property type="project" value="UniProtKB-KW"/>
</dbReference>
<dbReference type="Proteomes" id="UP000823561">
    <property type="component" value="Chromosome 6"/>
</dbReference>
<gene>
    <name evidence="13" type="ORF">AALO_G00082020</name>
</gene>
<keyword evidence="8" id="KW-0221">Differentiation</keyword>
<dbReference type="GO" id="GO:0030154">
    <property type="term" value="P:cell differentiation"/>
    <property type="evidence" value="ECO:0007669"/>
    <property type="project" value="UniProtKB-KW"/>
</dbReference>
<dbReference type="PANTHER" id="PTHR10109:SF0">
    <property type="entry name" value="MATRIX GLA PROTEIN"/>
    <property type="match status" value="1"/>
</dbReference>
<keyword evidence="10" id="KW-1015">Disulfide bond</keyword>
<sequence>MLEEQPGFDFPAALISRQTGDMSSLLQYCTALCAILALGLCYSDSQESQESFEDLFVSPSRANSFIPPRAGGGFNPPPQANGNGYGNTNYNYNRRRVKSPQEIRSEICEDYNPCRLLAMRYGYPQAYQTYFGIRQPAAARAAPAPVVNNYRRY</sequence>
<evidence type="ECO:0000256" key="5">
    <source>
        <dbReference type="ARBA" id="ARBA00022479"/>
    </source>
</evidence>
<accession>A0AAV6GXH4</accession>
<protein>
    <recommendedName>
        <fullName evidence="3">Matrix Gla protein</fullName>
    </recommendedName>
</protein>
<dbReference type="PROSITE" id="PS50998">
    <property type="entry name" value="GLA_2"/>
    <property type="match status" value="1"/>
</dbReference>
<evidence type="ECO:0000256" key="2">
    <source>
        <dbReference type="ARBA" id="ARBA00008850"/>
    </source>
</evidence>
<dbReference type="InterPro" id="IPR027118">
    <property type="entry name" value="MGP"/>
</dbReference>
<evidence type="ECO:0000256" key="3">
    <source>
        <dbReference type="ARBA" id="ARBA00017145"/>
    </source>
</evidence>
<evidence type="ECO:0000256" key="10">
    <source>
        <dbReference type="ARBA" id="ARBA00023157"/>
    </source>
</evidence>
<evidence type="ECO:0000256" key="11">
    <source>
        <dbReference type="ARBA" id="ARBA00023188"/>
    </source>
</evidence>
<evidence type="ECO:0000256" key="1">
    <source>
        <dbReference type="ARBA" id="ARBA00004613"/>
    </source>
</evidence>
<evidence type="ECO:0000256" key="7">
    <source>
        <dbReference type="ARBA" id="ARBA00022553"/>
    </source>
</evidence>
<evidence type="ECO:0000256" key="4">
    <source>
        <dbReference type="ARBA" id="ARBA00022473"/>
    </source>
</evidence>
<keyword evidence="11" id="KW-0891">Chondrogenesis</keyword>
<dbReference type="GO" id="GO:0031012">
    <property type="term" value="C:extracellular matrix"/>
    <property type="evidence" value="ECO:0007669"/>
    <property type="project" value="InterPro"/>
</dbReference>
<dbReference type="InterPro" id="IPR000294">
    <property type="entry name" value="GLA_domain"/>
</dbReference>
<feature type="domain" description="Gla" evidence="12">
    <location>
        <begin position="86"/>
        <end position="132"/>
    </location>
</feature>
<proteinExistence type="inferred from homology"/>
<dbReference type="GO" id="GO:0051216">
    <property type="term" value="P:cartilage development"/>
    <property type="evidence" value="ECO:0007669"/>
    <property type="project" value="UniProtKB-KW"/>
</dbReference>
<dbReference type="GO" id="GO:0005509">
    <property type="term" value="F:calcium ion binding"/>
    <property type="evidence" value="ECO:0007669"/>
    <property type="project" value="InterPro"/>
</dbReference>
<dbReference type="InterPro" id="IPR035972">
    <property type="entry name" value="GLA-like_dom_SF"/>
</dbReference>
<comment type="similarity">
    <text evidence="2">Belongs to the osteocalcin/matrix Gla protein family.</text>
</comment>